<dbReference type="InterPro" id="IPR002942">
    <property type="entry name" value="S4_RNA-bd"/>
</dbReference>
<dbReference type="EMBL" id="MFIX01000229">
    <property type="protein sequence ID" value="OGG01015.1"/>
    <property type="molecule type" value="Genomic_DNA"/>
</dbReference>
<evidence type="ECO:0000256" key="8">
    <source>
        <dbReference type="ARBA" id="ARBA00023146"/>
    </source>
</evidence>
<dbReference type="AlphaFoldDB" id="A0A1F5YLJ3"/>
<comment type="similarity">
    <text evidence="10">Belongs to the class-I aminoacyl-tRNA synthetase family. TyrS type 2 subfamily.</text>
</comment>
<feature type="short sequence motif" description="'HIGH' region" evidence="10">
    <location>
        <begin position="48"/>
        <end position="57"/>
    </location>
</feature>
<proteinExistence type="inferred from homology"/>
<dbReference type="EC" id="6.1.1.1" evidence="10"/>
<dbReference type="FunFam" id="3.40.50.620:FF:000061">
    <property type="entry name" value="Tyrosine--tRNA ligase"/>
    <property type="match status" value="1"/>
</dbReference>
<dbReference type="HAMAP" id="MF_02007">
    <property type="entry name" value="Tyr_tRNA_synth_type2"/>
    <property type="match status" value="1"/>
</dbReference>
<dbReference type="PROSITE" id="PS00178">
    <property type="entry name" value="AA_TRNA_LIGASE_I"/>
    <property type="match status" value="1"/>
</dbReference>
<dbReference type="GO" id="GO:0005524">
    <property type="term" value="F:ATP binding"/>
    <property type="evidence" value="ECO:0007669"/>
    <property type="project" value="UniProtKB-UniRule"/>
</dbReference>
<feature type="short sequence motif" description="'KMSKS' region" evidence="10">
    <location>
        <begin position="232"/>
        <end position="236"/>
    </location>
</feature>
<dbReference type="InterPro" id="IPR014729">
    <property type="entry name" value="Rossmann-like_a/b/a_fold"/>
</dbReference>
<feature type="binding site" evidence="10">
    <location>
        <position position="235"/>
    </location>
    <ligand>
        <name>ATP</name>
        <dbReference type="ChEBI" id="CHEBI:30616"/>
    </ligand>
</feature>
<dbReference type="PANTHER" id="PTHR11766:SF1">
    <property type="entry name" value="TYROSINE--TRNA LIGASE"/>
    <property type="match status" value="1"/>
</dbReference>
<evidence type="ECO:0000259" key="12">
    <source>
        <dbReference type="SMART" id="SM00363"/>
    </source>
</evidence>
<dbReference type="Pfam" id="PF01479">
    <property type="entry name" value="S4"/>
    <property type="match status" value="1"/>
</dbReference>
<dbReference type="Gene3D" id="1.10.240.10">
    <property type="entry name" value="Tyrosyl-Transfer RNA Synthetase"/>
    <property type="match status" value="1"/>
</dbReference>
<comment type="caution">
    <text evidence="13">The sequence shown here is derived from an EMBL/GenBank/DDBJ whole genome shotgun (WGS) entry which is preliminary data.</text>
</comment>
<organism evidence="13 14">
    <name type="scientific">Candidatus Glassbacteria bacterium RIFCSPLOWO2_12_FULL_58_11</name>
    <dbReference type="NCBI Taxonomy" id="1817867"/>
    <lineage>
        <taxon>Bacteria</taxon>
        <taxon>Candidatus Glassiibacteriota</taxon>
    </lineage>
</organism>
<comment type="function">
    <text evidence="10">Catalyzes the attachment of tyrosine to tRNA(Tyr) in a two-step reaction: tyrosine is first activated by ATP to form Tyr-AMP and then transferred to the acceptor end of tRNA(Tyr).</text>
</comment>
<evidence type="ECO:0000256" key="10">
    <source>
        <dbReference type="HAMAP-Rule" id="MF_02007"/>
    </source>
</evidence>
<keyword evidence="2 10" id="KW-0963">Cytoplasm</keyword>
<evidence type="ECO:0000256" key="3">
    <source>
        <dbReference type="ARBA" id="ARBA00022598"/>
    </source>
</evidence>
<dbReference type="CDD" id="cd00165">
    <property type="entry name" value="S4"/>
    <property type="match status" value="1"/>
</dbReference>
<keyword evidence="3 10" id="KW-0436">Ligase</keyword>
<accession>A0A1F5YLJ3</accession>
<comment type="catalytic activity">
    <reaction evidence="9 10">
        <text>tRNA(Tyr) + L-tyrosine + ATP = L-tyrosyl-tRNA(Tyr) + AMP + diphosphate + H(+)</text>
        <dbReference type="Rhea" id="RHEA:10220"/>
        <dbReference type="Rhea" id="RHEA-COMP:9706"/>
        <dbReference type="Rhea" id="RHEA-COMP:9707"/>
        <dbReference type="ChEBI" id="CHEBI:15378"/>
        <dbReference type="ChEBI" id="CHEBI:30616"/>
        <dbReference type="ChEBI" id="CHEBI:33019"/>
        <dbReference type="ChEBI" id="CHEBI:58315"/>
        <dbReference type="ChEBI" id="CHEBI:78442"/>
        <dbReference type="ChEBI" id="CHEBI:78536"/>
        <dbReference type="ChEBI" id="CHEBI:456215"/>
        <dbReference type="EC" id="6.1.1.1"/>
    </reaction>
</comment>
<dbReference type="PANTHER" id="PTHR11766">
    <property type="entry name" value="TYROSYL-TRNA SYNTHETASE"/>
    <property type="match status" value="1"/>
</dbReference>
<sequence length="406" mass="46144">MSFPPLNEQMDLIRRGCTEIISEQELEKKISRSIRKGQPLTVKQGFDPTAPDLHLGHTVSIQKLRDFQTLGHRVVFLIGDFTGMIGDPTGRTETRKRMTREEVLRNAETYKQQVFKILDPEKTVIDFNSRWLGELGVEGVLRLCGLYTVARMLERDDFAKRYAEQRPISILEFLYPLFQGYDSVALKADVEFGGTDQKFNLLVGRELQRDWMVEPQVVITVPLLLGTDGTQKMSKSFGNYIGISEPPEEIYGKLLSIPDELIYPYFELISGVPLDQLEEIRQDLESGKSNPRDLKHELALVVTGLYHGKEAALGARAHFEQVFVKRDRPGEVAEHRLEAGPEPVWLAGLLRDLELVTSSSEAVRMIKQGAVFVNDRKVEDAGLQLERRGEAFLKVGKRRFAKVIFE</sequence>
<dbReference type="STRING" id="1817867.A3F83_12685"/>
<evidence type="ECO:0000256" key="5">
    <source>
        <dbReference type="ARBA" id="ARBA00022840"/>
    </source>
</evidence>
<dbReference type="GO" id="GO:0006437">
    <property type="term" value="P:tyrosyl-tRNA aminoacylation"/>
    <property type="evidence" value="ECO:0007669"/>
    <property type="project" value="UniProtKB-UniRule"/>
</dbReference>
<dbReference type="CDD" id="cd00805">
    <property type="entry name" value="TyrRS_core"/>
    <property type="match status" value="1"/>
</dbReference>
<dbReference type="InterPro" id="IPR002307">
    <property type="entry name" value="Tyr-tRNA-ligase"/>
</dbReference>
<dbReference type="Proteomes" id="UP000179129">
    <property type="component" value="Unassembled WGS sequence"/>
</dbReference>
<dbReference type="GO" id="GO:0003723">
    <property type="term" value="F:RNA binding"/>
    <property type="evidence" value="ECO:0007669"/>
    <property type="project" value="UniProtKB-KW"/>
</dbReference>
<dbReference type="SMART" id="SM00363">
    <property type="entry name" value="S4"/>
    <property type="match status" value="1"/>
</dbReference>
<evidence type="ECO:0000256" key="4">
    <source>
        <dbReference type="ARBA" id="ARBA00022741"/>
    </source>
</evidence>
<protein>
    <recommendedName>
        <fullName evidence="10">Tyrosine--tRNA ligase</fullName>
        <ecNumber evidence="10">6.1.1.1</ecNumber>
    </recommendedName>
    <alternativeName>
        <fullName evidence="10">Tyrosyl-tRNA synthetase</fullName>
        <shortName evidence="10">TyrRS</shortName>
    </alternativeName>
</protein>
<comment type="subcellular location">
    <subcellularLocation>
        <location evidence="10">Cytoplasm</location>
    </subcellularLocation>
</comment>
<evidence type="ECO:0000256" key="9">
    <source>
        <dbReference type="ARBA" id="ARBA00048248"/>
    </source>
</evidence>
<evidence type="ECO:0000256" key="11">
    <source>
        <dbReference type="PROSITE-ProRule" id="PRU00182"/>
    </source>
</evidence>
<evidence type="ECO:0000256" key="6">
    <source>
        <dbReference type="ARBA" id="ARBA00022884"/>
    </source>
</evidence>
<evidence type="ECO:0000313" key="13">
    <source>
        <dbReference type="EMBL" id="OGG01015.1"/>
    </source>
</evidence>
<dbReference type="GO" id="GO:0005829">
    <property type="term" value="C:cytosol"/>
    <property type="evidence" value="ECO:0007669"/>
    <property type="project" value="TreeGrafter"/>
</dbReference>
<keyword evidence="6 11" id="KW-0694">RNA-binding</keyword>
<dbReference type="GO" id="GO:0004831">
    <property type="term" value="F:tyrosine-tRNA ligase activity"/>
    <property type="evidence" value="ECO:0007669"/>
    <property type="project" value="UniProtKB-UniRule"/>
</dbReference>
<keyword evidence="8 10" id="KW-0030">Aminoacyl-tRNA synthetase</keyword>
<dbReference type="SUPFAM" id="SSF55174">
    <property type="entry name" value="Alpha-L RNA-binding motif"/>
    <property type="match status" value="1"/>
</dbReference>
<dbReference type="InterPro" id="IPR001412">
    <property type="entry name" value="aa-tRNA-synth_I_CS"/>
</dbReference>
<dbReference type="PROSITE" id="PS50889">
    <property type="entry name" value="S4"/>
    <property type="match status" value="1"/>
</dbReference>
<dbReference type="NCBIfam" id="TIGR00234">
    <property type="entry name" value="tyrS"/>
    <property type="match status" value="1"/>
</dbReference>
<dbReference type="SUPFAM" id="SSF52374">
    <property type="entry name" value="Nucleotidylyl transferase"/>
    <property type="match status" value="1"/>
</dbReference>
<dbReference type="Gene3D" id="3.10.290.10">
    <property type="entry name" value="RNA-binding S4 domain"/>
    <property type="match status" value="1"/>
</dbReference>
<dbReference type="InterPro" id="IPR024108">
    <property type="entry name" value="Tyr-tRNA-ligase_bac_2"/>
</dbReference>
<evidence type="ECO:0000256" key="1">
    <source>
        <dbReference type="ARBA" id="ARBA00011738"/>
    </source>
</evidence>
<name>A0A1F5YLJ3_9BACT</name>
<keyword evidence="7 10" id="KW-0648">Protein biosynthesis</keyword>
<reference evidence="13 14" key="1">
    <citation type="journal article" date="2016" name="Nat. Commun.">
        <title>Thousands of microbial genomes shed light on interconnected biogeochemical processes in an aquifer system.</title>
        <authorList>
            <person name="Anantharaman K."/>
            <person name="Brown C.T."/>
            <person name="Hug L.A."/>
            <person name="Sharon I."/>
            <person name="Castelle C.J."/>
            <person name="Probst A.J."/>
            <person name="Thomas B.C."/>
            <person name="Singh A."/>
            <person name="Wilkins M.J."/>
            <person name="Karaoz U."/>
            <person name="Brodie E.L."/>
            <person name="Williams K.H."/>
            <person name="Hubbard S.S."/>
            <person name="Banfield J.F."/>
        </authorList>
    </citation>
    <scope>NUCLEOTIDE SEQUENCE [LARGE SCALE GENOMIC DNA]</scope>
</reference>
<dbReference type="InterPro" id="IPR002305">
    <property type="entry name" value="aa-tRNA-synth_Ic"/>
</dbReference>
<keyword evidence="4 10" id="KW-0547">Nucleotide-binding</keyword>
<keyword evidence="5 10" id="KW-0067">ATP-binding</keyword>
<evidence type="ECO:0000313" key="14">
    <source>
        <dbReference type="Proteomes" id="UP000179129"/>
    </source>
</evidence>
<dbReference type="Pfam" id="PF00579">
    <property type="entry name" value="tRNA-synt_1b"/>
    <property type="match status" value="1"/>
</dbReference>
<dbReference type="PRINTS" id="PR01040">
    <property type="entry name" value="TRNASYNTHTYR"/>
</dbReference>
<feature type="domain" description="RNA-binding S4" evidence="12">
    <location>
        <begin position="344"/>
        <end position="405"/>
    </location>
</feature>
<gene>
    <name evidence="10" type="primary">tyrS</name>
    <name evidence="13" type="ORF">A3F83_12685</name>
</gene>
<comment type="subunit">
    <text evidence="1 10">Homodimer.</text>
</comment>
<evidence type="ECO:0000256" key="2">
    <source>
        <dbReference type="ARBA" id="ARBA00022490"/>
    </source>
</evidence>
<dbReference type="InterPro" id="IPR036986">
    <property type="entry name" value="S4_RNA-bd_sf"/>
</dbReference>
<dbReference type="Gene3D" id="3.40.50.620">
    <property type="entry name" value="HUPs"/>
    <property type="match status" value="1"/>
</dbReference>
<evidence type="ECO:0000256" key="7">
    <source>
        <dbReference type="ARBA" id="ARBA00022917"/>
    </source>
</evidence>
<dbReference type="InterPro" id="IPR024088">
    <property type="entry name" value="Tyr-tRNA-ligase_bac-type"/>
</dbReference>